<dbReference type="Proteomes" id="UP000501812">
    <property type="component" value="Chromosome"/>
</dbReference>
<name>A0A858RCV2_9BACT</name>
<accession>A0A858RCV2</accession>
<protein>
    <submittedName>
        <fullName evidence="1">Uncharacterized protein</fullName>
    </submittedName>
</protein>
<dbReference type="EMBL" id="CP051774">
    <property type="protein sequence ID" value="QJE94428.1"/>
    <property type="molecule type" value="Genomic_DNA"/>
</dbReference>
<proteinExistence type="predicted"/>
<evidence type="ECO:0000313" key="2">
    <source>
        <dbReference type="Proteomes" id="UP000501812"/>
    </source>
</evidence>
<dbReference type="AlphaFoldDB" id="A0A858RCV2"/>
<dbReference type="RefSeq" id="WP_169452649.1">
    <property type="nucleotide sequence ID" value="NZ_CP051774.1"/>
</dbReference>
<reference evidence="1 2" key="1">
    <citation type="submission" date="2020-04" db="EMBL/GenBank/DDBJ databases">
        <title>Luteolibacter sp. G-1-1-1 isolated from soil.</title>
        <authorList>
            <person name="Dahal R.H."/>
        </authorList>
    </citation>
    <scope>NUCLEOTIDE SEQUENCE [LARGE SCALE GENOMIC DNA]</scope>
    <source>
        <strain evidence="1 2">G-1-1-1</strain>
    </source>
</reference>
<keyword evidence="2" id="KW-1185">Reference proteome</keyword>
<organism evidence="1 2">
    <name type="scientific">Luteolibacter luteus</name>
    <dbReference type="NCBI Taxonomy" id="2728835"/>
    <lineage>
        <taxon>Bacteria</taxon>
        <taxon>Pseudomonadati</taxon>
        <taxon>Verrucomicrobiota</taxon>
        <taxon>Verrucomicrobiia</taxon>
        <taxon>Verrucomicrobiales</taxon>
        <taxon>Verrucomicrobiaceae</taxon>
        <taxon>Luteolibacter</taxon>
    </lineage>
</organism>
<sequence length="174" mass="18924">MILFLFISGVALLFAALGGLIEILRRREPWRKSGRLALPFATVYGIAWLPIPDFIEAAGASIRDKASSAELTSLARSVVDSPPDWLKDGSAGGSQIDKVKWMGGTSPLDRLGLGKYAFLTTQKETLQFSWGSSLSNRWGLAISAAPGIKPELPNDVVKAVPVYPDVWVYTLIDY</sequence>
<evidence type="ECO:0000313" key="1">
    <source>
        <dbReference type="EMBL" id="QJE94428.1"/>
    </source>
</evidence>
<dbReference type="KEGG" id="luo:HHL09_01045"/>
<gene>
    <name evidence="1" type="ORF">HHL09_01045</name>
</gene>